<feature type="transmembrane region" description="Helical" evidence="6">
    <location>
        <begin position="431"/>
        <end position="448"/>
    </location>
</feature>
<dbReference type="eggNOG" id="COG0382">
    <property type="taxonomic scope" value="Bacteria"/>
</dbReference>
<dbReference type="GO" id="GO:0016765">
    <property type="term" value="F:transferase activity, transferring alkyl or aryl (other than methyl) groups"/>
    <property type="evidence" value="ECO:0007669"/>
    <property type="project" value="InterPro"/>
</dbReference>
<dbReference type="InterPro" id="IPR000537">
    <property type="entry name" value="UbiA_prenyltransferase"/>
</dbReference>
<dbReference type="eggNOG" id="COG0560">
    <property type="taxonomic scope" value="Bacteria"/>
</dbReference>
<feature type="transmembrane region" description="Helical" evidence="6">
    <location>
        <begin position="325"/>
        <end position="348"/>
    </location>
</feature>
<gene>
    <name evidence="7" type="ordered locus">bgla_2g11430</name>
</gene>
<dbReference type="KEGG" id="bgd:bgla_2g11430"/>
<feature type="transmembrane region" description="Helical" evidence="6">
    <location>
        <begin position="354"/>
        <end position="376"/>
    </location>
</feature>
<keyword evidence="2" id="KW-1003">Cell membrane</keyword>
<dbReference type="PANTHER" id="PTHR11048:SF5">
    <property type="entry name" value="DECAPRENYL-PHOSPHATE PHOSPHORIBOSYLTRANSFERASE"/>
    <property type="match status" value="1"/>
</dbReference>
<dbReference type="HOGENOM" id="CLU_029423_2_0_4"/>
<evidence type="ECO:0000256" key="4">
    <source>
        <dbReference type="ARBA" id="ARBA00022989"/>
    </source>
</evidence>
<dbReference type="Gene3D" id="1.10.357.140">
    <property type="entry name" value="UbiA prenyltransferase"/>
    <property type="match status" value="1"/>
</dbReference>
<organism evidence="7 8">
    <name type="scientific">Burkholderia gladioli (strain BSR3)</name>
    <dbReference type="NCBI Taxonomy" id="999541"/>
    <lineage>
        <taxon>Bacteria</taxon>
        <taxon>Pseudomonadati</taxon>
        <taxon>Pseudomonadota</taxon>
        <taxon>Betaproteobacteria</taxon>
        <taxon>Burkholderiales</taxon>
        <taxon>Burkholderiaceae</taxon>
        <taxon>Burkholderia</taxon>
    </lineage>
</organism>
<feature type="transmembrane region" description="Helical" evidence="6">
    <location>
        <begin position="397"/>
        <end position="419"/>
    </location>
</feature>
<dbReference type="Pfam" id="PF12710">
    <property type="entry name" value="HAD"/>
    <property type="match status" value="1"/>
</dbReference>
<keyword evidence="4 6" id="KW-1133">Transmembrane helix</keyword>
<dbReference type="SUPFAM" id="SSF56784">
    <property type="entry name" value="HAD-like"/>
    <property type="match status" value="1"/>
</dbReference>
<evidence type="ECO:0000256" key="2">
    <source>
        <dbReference type="ARBA" id="ARBA00022475"/>
    </source>
</evidence>
<dbReference type="Proteomes" id="UP000008316">
    <property type="component" value="Chromosome 2"/>
</dbReference>
<feature type="transmembrane region" description="Helical" evidence="6">
    <location>
        <begin position="301"/>
        <end position="318"/>
    </location>
</feature>
<feature type="transmembrane region" description="Helical" evidence="6">
    <location>
        <begin position="208"/>
        <end position="225"/>
    </location>
</feature>
<dbReference type="InterPro" id="IPR036412">
    <property type="entry name" value="HAD-like_sf"/>
</dbReference>
<dbReference type="NCBIfam" id="NF006088">
    <property type="entry name" value="PRK08238.1"/>
    <property type="match status" value="1"/>
</dbReference>
<dbReference type="InterPro" id="IPR044878">
    <property type="entry name" value="UbiA_sf"/>
</dbReference>
<dbReference type="CDD" id="cd13963">
    <property type="entry name" value="PT_UbiA_2"/>
    <property type="match status" value="1"/>
</dbReference>
<evidence type="ECO:0000256" key="3">
    <source>
        <dbReference type="ARBA" id="ARBA00022692"/>
    </source>
</evidence>
<dbReference type="EMBL" id="CP002600">
    <property type="protein sequence ID" value="AEA63592.1"/>
    <property type="molecule type" value="Genomic_DNA"/>
</dbReference>
<dbReference type="STRING" id="999541.bgla_2g11430"/>
<dbReference type="AlphaFoldDB" id="F2LLH5"/>
<feature type="transmembrane region" description="Helical" evidence="6">
    <location>
        <begin position="231"/>
        <end position="249"/>
    </location>
</feature>
<protein>
    <submittedName>
        <fullName evidence="7">4-hydroxybenzoate octaprenyltransferase</fullName>
    </submittedName>
</protein>
<evidence type="ECO:0000313" key="8">
    <source>
        <dbReference type="Proteomes" id="UP000008316"/>
    </source>
</evidence>
<dbReference type="GO" id="GO:0009247">
    <property type="term" value="P:glycolipid biosynthetic process"/>
    <property type="evidence" value="ECO:0007669"/>
    <property type="project" value="TreeGrafter"/>
</dbReference>
<keyword evidence="3 6" id="KW-0812">Transmembrane</keyword>
<reference evidence="7 8" key="1">
    <citation type="journal article" date="2011" name="J. Bacteriol.">
        <title>Complete genome sequence of Burkholderia gladioli BSR3.</title>
        <authorList>
            <person name="Seo Y.S."/>
            <person name="Lim J."/>
            <person name="Choi B.S."/>
            <person name="Kim H."/>
            <person name="Goo E."/>
            <person name="Lee B."/>
            <person name="Lim J.S."/>
            <person name="Choi I.Y."/>
            <person name="Moon J.S."/>
            <person name="Kim J."/>
            <person name="Hwang I."/>
        </authorList>
    </citation>
    <scope>NUCLEOTIDE SEQUENCE [LARGE SCALE GENOMIC DNA]</scope>
    <source>
        <strain evidence="7 8">BSR3</strain>
    </source>
</reference>
<keyword evidence="7" id="KW-0808">Transferase</keyword>
<evidence type="ECO:0000313" key="7">
    <source>
        <dbReference type="EMBL" id="AEA63592.1"/>
    </source>
</evidence>
<name>F2LLH5_BURGS</name>
<dbReference type="GO" id="GO:0005886">
    <property type="term" value="C:plasma membrane"/>
    <property type="evidence" value="ECO:0007669"/>
    <property type="project" value="TreeGrafter"/>
</dbReference>
<feature type="transmembrane region" description="Helical" evidence="6">
    <location>
        <begin position="468"/>
        <end position="486"/>
    </location>
</feature>
<dbReference type="InterPro" id="IPR039653">
    <property type="entry name" value="Prenyltransferase"/>
</dbReference>
<accession>F2LLH5</accession>
<proteinExistence type="predicted"/>
<keyword evidence="5 6" id="KW-0472">Membrane</keyword>
<keyword evidence="8" id="KW-1185">Reference proteome</keyword>
<evidence type="ECO:0000256" key="1">
    <source>
        <dbReference type="ARBA" id="ARBA00004141"/>
    </source>
</evidence>
<feature type="transmembrane region" description="Helical" evidence="6">
    <location>
        <begin position="270"/>
        <end position="295"/>
    </location>
</feature>
<dbReference type="Gene3D" id="3.40.50.1000">
    <property type="entry name" value="HAD superfamily/HAD-like"/>
    <property type="match status" value="1"/>
</dbReference>
<sequence length="489" mass="53433">MPTSSETLMEISDLRKLPLVVDLDGTLTTTDTLMESVIRAIKRKPGTLLRMPLWLAGGRASFKAKVAEHADFQADALPYRESLIAYLAHERESGRKIVLATAAHRSIAERVSRHLGLFDLVISTCGETNLKGETKLAGIREQVGSDFIYAGDSKADLPVWAGAHGAILAGVTPGVAANVRGSIPIEQEFRNAGADISTWCKALRVHQWLKNLLLFVPLLTAFAFFDTDRIATVALAFLSMSLGASATYIGNDLWDLDSDRRHPRKRNRPFASGALSIAEGLGCATLLLVLAFALAFAVSRAFAGMFVLYLLITTAYSWRFKSIVLLDVLVLSLLYTYRIVAGAVAAQITVSRWLLAFSVFAFLSLALVKRCSELVLLRQSDRRASAGRDYRVSDLEVLWPFGIGASLAAVVVFGLFINAPETAARYAVPHLLWFVQIGLIYLFGRLWITTVRGAMHDDPIVHILENRGSFGTLCAMVAMVLAAHFLPAP</sequence>
<dbReference type="Pfam" id="PF01040">
    <property type="entry name" value="UbiA"/>
    <property type="match status" value="1"/>
</dbReference>
<evidence type="ECO:0000256" key="5">
    <source>
        <dbReference type="ARBA" id="ARBA00023136"/>
    </source>
</evidence>
<dbReference type="InterPro" id="IPR023214">
    <property type="entry name" value="HAD_sf"/>
</dbReference>
<comment type="subcellular location">
    <subcellularLocation>
        <location evidence="1">Membrane</location>
        <topology evidence="1">Multi-pass membrane protein</topology>
    </subcellularLocation>
</comment>
<dbReference type="PANTHER" id="PTHR11048">
    <property type="entry name" value="PRENYLTRANSFERASES"/>
    <property type="match status" value="1"/>
</dbReference>
<evidence type="ECO:0000256" key="6">
    <source>
        <dbReference type="SAM" id="Phobius"/>
    </source>
</evidence>